<name>S7W7J9_SPRLO</name>
<keyword evidence="3" id="KW-0677">Repeat</keyword>
<dbReference type="PANTHER" id="PTHR19848:SF0">
    <property type="entry name" value="NOTCHLESS PROTEIN HOMOLOG 1"/>
    <property type="match status" value="1"/>
</dbReference>
<reference evidence="9" key="1">
    <citation type="journal article" date="2013" name="PLoS Genet.">
        <title>The genome of Spraguea lophii and the basis of host-microsporidian interactions.</title>
        <authorList>
            <person name="Campbell S.E."/>
            <person name="Williams T.A."/>
            <person name="Yousuf A."/>
            <person name="Soanes D.M."/>
            <person name="Paszkiewicz K.H."/>
            <person name="Williams B.A.P."/>
        </authorList>
    </citation>
    <scope>NUCLEOTIDE SEQUENCE [LARGE SCALE GENOMIC DNA]</scope>
    <source>
        <strain evidence="9">42_110</strain>
    </source>
</reference>
<evidence type="ECO:0000313" key="8">
    <source>
        <dbReference type="EMBL" id="EPR78840.1"/>
    </source>
</evidence>
<dbReference type="VEuPathDB" id="MicrosporidiaDB:SLOPH_2069"/>
<evidence type="ECO:0000259" key="7">
    <source>
        <dbReference type="Pfam" id="PF25048"/>
    </source>
</evidence>
<gene>
    <name evidence="8" type="ORF">SLOPH_2069</name>
</gene>
<dbReference type="Gene3D" id="2.130.10.10">
    <property type="entry name" value="YVTN repeat-like/Quinoprotein amine dehydrogenase"/>
    <property type="match status" value="2"/>
</dbReference>
<feature type="region of interest" description="Disordered" evidence="6">
    <location>
        <begin position="276"/>
        <end position="300"/>
    </location>
</feature>
<comment type="subcellular location">
    <subcellularLocation>
        <location evidence="1">Nucleus</location>
    </subcellularLocation>
</comment>
<dbReference type="Pfam" id="PF00400">
    <property type="entry name" value="WD40"/>
    <property type="match status" value="3"/>
</dbReference>
<dbReference type="SMART" id="SM00320">
    <property type="entry name" value="WD40"/>
    <property type="match status" value="8"/>
</dbReference>
<dbReference type="GO" id="GO:0005730">
    <property type="term" value="C:nucleolus"/>
    <property type="evidence" value="ECO:0007669"/>
    <property type="project" value="TreeGrafter"/>
</dbReference>
<evidence type="ECO:0000256" key="4">
    <source>
        <dbReference type="ARBA" id="ARBA00023242"/>
    </source>
</evidence>
<dbReference type="OrthoDB" id="544788at2759"/>
<organism evidence="8 9">
    <name type="scientific">Spraguea lophii (strain 42_110)</name>
    <name type="common">Microsporidian parasite</name>
    <dbReference type="NCBI Taxonomy" id="1358809"/>
    <lineage>
        <taxon>Eukaryota</taxon>
        <taxon>Fungi</taxon>
        <taxon>Fungi incertae sedis</taxon>
        <taxon>Microsporidia</taxon>
        <taxon>Spragueidae</taxon>
        <taxon>Spraguea</taxon>
    </lineage>
</organism>
<dbReference type="Pfam" id="PF25048">
    <property type="entry name" value="Beta-prop_TEP1_C"/>
    <property type="match status" value="1"/>
</dbReference>
<dbReference type="HOGENOM" id="CLU_700570_0_0_1"/>
<keyword evidence="4" id="KW-0539">Nucleus</keyword>
<dbReference type="SUPFAM" id="SSF50978">
    <property type="entry name" value="WD40 repeat-like"/>
    <property type="match status" value="1"/>
</dbReference>
<feature type="repeat" description="WD" evidence="5">
    <location>
        <begin position="88"/>
        <end position="118"/>
    </location>
</feature>
<dbReference type="InParanoid" id="S7W7J9"/>
<dbReference type="OMA" id="AWEPYHR"/>
<dbReference type="InterPro" id="IPR056828">
    <property type="entry name" value="Beta-prop_TEP1_C"/>
</dbReference>
<proteinExistence type="predicted"/>
<evidence type="ECO:0000313" key="9">
    <source>
        <dbReference type="Proteomes" id="UP000014978"/>
    </source>
</evidence>
<evidence type="ECO:0000256" key="2">
    <source>
        <dbReference type="ARBA" id="ARBA00022574"/>
    </source>
</evidence>
<evidence type="ECO:0000256" key="3">
    <source>
        <dbReference type="ARBA" id="ARBA00022737"/>
    </source>
</evidence>
<dbReference type="Proteomes" id="UP000014978">
    <property type="component" value="Unassembled WGS sequence"/>
</dbReference>
<dbReference type="PROSITE" id="PS50082">
    <property type="entry name" value="WD_REPEATS_2"/>
    <property type="match status" value="1"/>
</dbReference>
<protein>
    <submittedName>
        <fullName evidence="8">WD repeat protein</fullName>
    </submittedName>
</protein>
<keyword evidence="9" id="KW-1185">Reference proteome</keyword>
<dbReference type="PANTHER" id="PTHR19848">
    <property type="entry name" value="WD40 REPEAT PROTEIN"/>
    <property type="match status" value="1"/>
</dbReference>
<dbReference type="GO" id="GO:0000027">
    <property type="term" value="P:ribosomal large subunit assembly"/>
    <property type="evidence" value="ECO:0007669"/>
    <property type="project" value="TreeGrafter"/>
</dbReference>
<sequence>MQTVLIQFEDENYNIISSTIQVPTTMTKDQLLSLINGPPSLNLYIDGIEIIDSLSNSINNINPEEIITITTHKDEKMARPSSHCSSSFSGHEGPVLCIKILSNCIISGGGDCTLRIWDRITKTQKKIIKRDNHWIMCLDANNDKIVTGAMDGRINVYDGNGEYKDSLLLAKDTITGIKIIDDIFIFSSRDKTVRVVKDRKVIFSYTHDHPVNGFIYKDRYLISYGRDGKVKIFYYENTFIFIKEIQMNSSVSAVEKNHNYFIIGCEDGNVYVYKQDTTNNDDGNNNDKKTNSNDNKNNKDNYNSDIKFVYKLQHSSTISSISSYGLFCATASFDKKIKIFNLSKGNIISSYVHNDWVYKIILNNNYVISSSKDKTIKVYDYKNKKMISDLICRDEVYCFDIEEEKIVAGCKDRMVYFFE</sequence>
<accession>S7W7J9</accession>
<dbReference type="STRING" id="1358809.S7W7J9"/>
<evidence type="ECO:0000256" key="1">
    <source>
        <dbReference type="ARBA" id="ARBA00004123"/>
    </source>
</evidence>
<dbReference type="AlphaFoldDB" id="S7W7J9"/>
<dbReference type="InterPro" id="IPR001680">
    <property type="entry name" value="WD40_rpt"/>
</dbReference>
<keyword evidence="2 5" id="KW-0853">WD repeat</keyword>
<feature type="domain" description="TEP-1 C-terminal beta-propeller" evidence="7">
    <location>
        <begin position="353"/>
        <end position="419"/>
    </location>
</feature>
<dbReference type="InterPro" id="IPR036322">
    <property type="entry name" value="WD40_repeat_dom_sf"/>
</dbReference>
<dbReference type="PROSITE" id="PS50294">
    <property type="entry name" value="WD_REPEATS_REGION"/>
    <property type="match status" value="1"/>
</dbReference>
<evidence type="ECO:0000256" key="5">
    <source>
        <dbReference type="PROSITE-ProRule" id="PRU00221"/>
    </source>
</evidence>
<dbReference type="InterPro" id="IPR015943">
    <property type="entry name" value="WD40/YVTN_repeat-like_dom_sf"/>
</dbReference>
<feature type="compositionally biased region" description="Basic and acidic residues" evidence="6">
    <location>
        <begin position="285"/>
        <end position="299"/>
    </location>
</feature>
<dbReference type="EMBL" id="ATCN01000532">
    <property type="protein sequence ID" value="EPR78840.1"/>
    <property type="molecule type" value="Genomic_DNA"/>
</dbReference>
<comment type="caution">
    <text evidence="8">The sequence shown here is derived from an EMBL/GenBank/DDBJ whole genome shotgun (WGS) entry which is preliminary data.</text>
</comment>
<evidence type="ECO:0000256" key="6">
    <source>
        <dbReference type="SAM" id="MobiDB-lite"/>
    </source>
</evidence>